<dbReference type="Proteomes" id="UP001434883">
    <property type="component" value="Unassembled WGS sequence"/>
</dbReference>
<evidence type="ECO:0000313" key="2">
    <source>
        <dbReference type="Proteomes" id="UP001434883"/>
    </source>
</evidence>
<feature type="non-terminal residue" evidence="1">
    <location>
        <position position="1"/>
    </location>
</feature>
<name>A0ABV0QQF7_9TELE</name>
<protein>
    <submittedName>
        <fullName evidence="1">Uncharacterized protein</fullName>
    </submittedName>
</protein>
<organism evidence="1 2">
    <name type="scientific">Xenoophorus captivus</name>
    <dbReference type="NCBI Taxonomy" id="1517983"/>
    <lineage>
        <taxon>Eukaryota</taxon>
        <taxon>Metazoa</taxon>
        <taxon>Chordata</taxon>
        <taxon>Craniata</taxon>
        <taxon>Vertebrata</taxon>
        <taxon>Euteleostomi</taxon>
        <taxon>Actinopterygii</taxon>
        <taxon>Neopterygii</taxon>
        <taxon>Teleostei</taxon>
        <taxon>Neoteleostei</taxon>
        <taxon>Acanthomorphata</taxon>
        <taxon>Ovalentaria</taxon>
        <taxon>Atherinomorphae</taxon>
        <taxon>Cyprinodontiformes</taxon>
        <taxon>Goodeidae</taxon>
        <taxon>Xenoophorus</taxon>
    </lineage>
</organism>
<keyword evidence="2" id="KW-1185">Reference proteome</keyword>
<reference evidence="1 2" key="1">
    <citation type="submission" date="2021-06" db="EMBL/GenBank/DDBJ databases">
        <authorList>
            <person name="Palmer J.M."/>
        </authorList>
    </citation>
    <scope>NUCLEOTIDE SEQUENCE [LARGE SCALE GENOMIC DNA]</scope>
    <source>
        <strain evidence="1 2">XC_2019</strain>
        <tissue evidence="1">Muscle</tissue>
    </source>
</reference>
<proteinExistence type="predicted"/>
<accession>A0ABV0QQF7</accession>
<sequence>LTLVAVHSCYNLQHSFMATGRFLGNLSSDWSVVERVKPLPERRARYKGLARE</sequence>
<comment type="caution">
    <text evidence="1">The sequence shown here is derived from an EMBL/GenBank/DDBJ whole genome shotgun (WGS) entry which is preliminary data.</text>
</comment>
<evidence type="ECO:0000313" key="1">
    <source>
        <dbReference type="EMBL" id="MEQ2198080.1"/>
    </source>
</evidence>
<gene>
    <name evidence="1" type="ORF">XENOCAPTIV_007413</name>
</gene>
<dbReference type="EMBL" id="JAHRIN010018647">
    <property type="protein sequence ID" value="MEQ2198080.1"/>
    <property type="molecule type" value="Genomic_DNA"/>
</dbReference>